<protein>
    <submittedName>
        <fullName evidence="5">Uncharacterized protein</fullName>
    </submittedName>
</protein>
<dbReference type="Gene3D" id="3.40.50.150">
    <property type="entry name" value="Vaccinia Virus protein VP39"/>
    <property type="match status" value="1"/>
</dbReference>
<dbReference type="PANTHER" id="PTHR43832:SF1">
    <property type="entry name" value="S-ADENOSYL-L-METHIONINE-DEPENDENT METHYLTRANSFERASES SUPERFAMILY PROTEIN"/>
    <property type="match status" value="1"/>
</dbReference>
<dbReference type="CDD" id="cd02440">
    <property type="entry name" value="AdoMet_MTases"/>
    <property type="match status" value="1"/>
</dbReference>
<evidence type="ECO:0000256" key="2">
    <source>
        <dbReference type="ARBA" id="ARBA00022603"/>
    </source>
</evidence>
<sequence length="289" mass="32595">MYQVLIIPHLPTLSRISFYLDSVSMASKKMEMSGQIETMNKGTYELPTGFEAVFGKSIKQNEAEEATHELYCKRAQIKDGQTFLDIGCGQGGLLLYIAQKYKNCHVTGLTNSTAKVSYLLKQAEKLRLTNVDAILADVTQYESDKTYDRLLMIVAIEHMKTIRLFMKKLSTWMPEDSLLFADHISCLQAVGEDDWYSDFIFPPGCVTKLAANSLIYFQDDVSVVDHWVVNGVHMARSVDIWRKTLDKIKEAAKEILLPGLGGSHEAGNKVVTHIRTFVWEGANNSQWIT</sequence>
<comment type="caution">
    <text evidence="5">The sequence shown here is derived from an EMBL/GenBank/DDBJ whole genome shotgun (WGS) entry which is preliminary data.</text>
</comment>
<dbReference type="GO" id="GO:0008168">
    <property type="term" value="F:methyltransferase activity"/>
    <property type="evidence" value="ECO:0007669"/>
    <property type="project" value="UniProtKB-KW"/>
</dbReference>
<evidence type="ECO:0000313" key="6">
    <source>
        <dbReference type="Proteomes" id="UP001202328"/>
    </source>
</evidence>
<dbReference type="PANTHER" id="PTHR43832">
    <property type="match status" value="1"/>
</dbReference>
<name>A0AAD4XMN4_9MAGN</name>
<evidence type="ECO:0000256" key="1">
    <source>
        <dbReference type="ARBA" id="ARBA00010815"/>
    </source>
</evidence>
<keyword evidence="6" id="KW-1185">Reference proteome</keyword>
<accession>A0AAD4XMN4</accession>
<evidence type="ECO:0000256" key="4">
    <source>
        <dbReference type="ARBA" id="ARBA00022691"/>
    </source>
</evidence>
<dbReference type="EMBL" id="JAJJMB010006586">
    <property type="protein sequence ID" value="KAI3934296.1"/>
    <property type="molecule type" value="Genomic_DNA"/>
</dbReference>
<dbReference type="SUPFAM" id="SSF53335">
    <property type="entry name" value="S-adenosyl-L-methionine-dependent methyltransferases"/>
    <property type="match status" value="1"/>
</dbReference>
<keyword evidence="4" id="KW-0949">S-adenosyl-L-methionine</keyword>
<dbReference type="Pfam" id="PF02353">
    <property type="entry name" value="CMAS"/>
    <property type="match status" value="1"/>
</dbReference>
<dbReference type="InterPro" id="IPR029063">
    <property type="entry name" value="SAM-dependent_MTases_sf"/>
</dbReference>
<dbReference type="Proteomes" id="UP001202328">
    <property type="component" value="Unassembled WGS sequence"/>
</dbReference>
<reference evidence="5" key="1">
    <citation type="submission" date="2022-04" db="EMBL/GenBank/DDBJ databases">
        <title>A functionally conserved STORR gene fusion in Papaver species that diverged 16.8 million years ago.</title>
        <authorList>
            <person name="Catania T."/>
        </authorList>
    </citation>
    <scope>NUCLEOTIDE SEQUENCE</scope>
    <source>
        <strain evidence="5">S-188037</strain>
    </source>
</reference>
<gene>
    <name evidence="5" type="ORF">MKW98_009277</name>
</gene>
<comment type="similarity">
    <text evidence="1">Belongs to the CFA/CMAS family.</text>
</comment>
<dbReference type="GO" id="GO:0032259">
    <property type="term" value="P:methylation"/>
    <property type="evidence" value="ECO:0007669"/>
    <property type="project" value="UniProtKB-KW"/>
</dbReference>
<proteinExistence type="inferred from homology"/>
<evidence type="ECO:0000256" key="3">
    <source>
        <dbReference type="ARBA" id="ARBA00022679"/>
    </source>
</evidence>
<dbReference type="AlphaFoldDB" id="A0AAD4XMN4"/>
<evidence type="ECO:0000313" key="5">
    <source>
        <dbReference type="EMBL" id="KAI3934296.1"/>
    </source>
</evidence>
<organism evidence="5 6">
    <name type="scientific">Papaver atlanticum</name>
    <dbReference type="NCBI Taxonomy" id="357466"/>
    <lineage>
        <taxon>Eukaryota</taxon>
        <taxon>Viridiplantae</taxon>
        <taxon>Streptophyta</taxon>
        <taxon>Embryophyta</taxon>
        <taxon>Tracheophyta</taxon>
        <taxon>Spermatophyta</taxon>
        <taxon>Magnoliopsida</taxon>
        <taxon>Ranunculales</taxon>
        <taxon>Papaveraceae</taxon>
        <taxon>Papaveroideae</taxon>
        <taxon>Papaver</taxon>
    </lineage>
</organism>
<keyword evidence="3" id="KW-0808">Transferase</keyword>
<keyword evidence="2" id="KW-0489">Methyltransferase</keyword>